<dbReference type="GO" id="GO:0009506">
    <property type="term" value="C:plasmodesma"/>
    <property type="evidence" value="ECO:0007669"/>
    <property type="project" value="TreeGrafter"/>
</dbReference>
<keyword evidence="1" id="KW-0862">Zinc</keyword>
<reference evidence="4" key="2">
    <citation type="journal article" date="2024" name="Plant">
        <title>Genomic evolution and insights into agronomic trait innovations of Sesamum species.</title>
        <authorList>
            <person name="Miao H."/>
            <person name="Wang L."/>
            <person name="Qu L."/>
            <person name="Liu H."/>
            <person name="Sun Y."/>
            <person name="Le M."/>
            <person name="Wang Q."/>
            <person name="Wei S."/>
            <person name="Zheng Y."/>
            <person name="Lin W."/>
            <person name="Duan Y."/>
            <person name="Cao H."/>
            <person name="Xiong S."/>
            <person name="Wang X."/>
            <person name="Wei L."/>
            <person name="Li C."/>
            <person name="Ma Q."/>
            <person name="Ju M."/>
            <person name="Zhao R."/>
            <person name="Li G."/>
            <person name="Mu C."/>
            <person name="Tian Q."/>
            <person name="Mei H."/>
            <person name="Zhang T."/>
            <person name="Gao T."/>
            <person name="Zhang H."/>
        </authorList>
    </citation>
    <scope>NUCLEOTIDE SEQUENCE</scope>
    <source>
        <strain evidence="4">KEN8</strain>
    </source>
</reference>
<dbReference type="GO" id="GO:0005829">
    <property type="term" value="C:cytosol"/>
    <property type="evidence" value="ECO:0007669"/>
    <property type="project" value="TreeGrafter"/>
</dbReference>
<name>A0AAW2LC68_9LAMI</name>
<dbReference type="PANTHER" id="PTHR21725">
    <property type="entry name" value="E3 UBIQUITIN-PROTEIN LIGASE UBR4"/>
    <property type="match status" value="1"/>
</dbReference>
<dbReference type="GO" id="GO:0008270">
    <property type="term" value="F:zinc ion binding"/>
    <property type="evidence" value="ECO:0007669"/>
    <property type="project" value="UniProtKB-KW"/>
</dbReference>
<dbReference type="AlphaFoldDB" id="A0AAW2LC68"/>
<feature type="region of interest" description="UBR4 E3 catalytic module" evidence="1">
    <location>
        <begin position="1"/>
        <end position="128"/>
    </location>
</feature>
<dbReference type="InterPro" id="IPR045189">
    <property type="entry name" value="UBR4-like"/>
</dbReference>
<evidence type="ECO:0000256" key="2">
    <source>
        <dbReference type="SAM" id="MobiDB-lite"/>
    </source>
</evidence>
<proteinExistence type="inferred from homology"/>
<dbReference type="PANTHER" id="PTHR21725:SF1">
    <property type="entry name" value="E3 UBIQUITIN-PROTEIN LIGASE UBR4"/>
    <property type="match status" value="1"/>
</dbReference>
<feature type="region of interest" description="Disordered" evidence="2">
    <location>
        <begin position="1"/>
        <end position="20"/>
    </location>
</feature>
<sequence length="128" mass="13901">MLARFATGASFSADSRGGGKESNAKFLPFMIQMARHLLDHDSSQQNNLAKSITTYLSSPAFDSKFSTSPGPQHSAGTEETVQFMMCCVALQAFLQDKTLEALLPALLEKLVDLMICFQPFNLCSSTLG</sequence>
<gene>
    <name evidence="4" type="ORF">Scaly_2867900</name>
</gene>
<feature type="domain" description="E3 ubiquitin ligase UBR4 C-terminal" evidence="3">
    <location>
        <begin position="1"/>
        <end position="90"/>
    </location>
</feature>
<dbReference type="Pfam" id="PF13764">
    <property type="entry name" value="E3_UbLigase_R4"/>
    <property type="match status" value="1"/>
</dbReference>
<dbReference type="GO" id="GO:0009926">
    <property type="term" value="P:auxin polar transport"/>
    <property type="evidence" value="ECO:0007669"/>
    <property type="project" value="TreeGrafter"/>
</dbReference>
<dbReference type="EMBL" id="JACGWM010000052">
    <property type="protein sequence ID" value="KAL0316937.1"/>
    <property type="molecule type" value="Genomic_DNA"/>
</dbReference>
<comment type="caution">
    <text evidence="4">The sequence shown here is derived from an EMBL/GenBank/DDBJ whole genome shotgun (WGS) entry which is preliminary data.</text>
</comment>
<keyword evidence="1" id="KW-0479">Metal-binding</keyword>
<evidence type="ECO:0000256" key="1">
    <source>
        <dbReference type="PROSITE-ProRule" id="PRU01388"/>
    </source>
</evidence>
<accession>A0AAW2LC68</accession>
<keyword evidence="1" id="KW-0863">Zinc-finger</keyword>
<evidence type="ECO:0000313" key="4">
    <source>
        <dbReference type="EMBL" id="KAL0316937.1"/>
    </source>
</evidence>
<reference evidence="4" key="1">
    <citation type="submission" date="2020-06" db="EMBL/GenBank/DDBJ databases">
        <authorList>
            <person name="Li T."/>
            <person name="Hu X."/>
            <person name="Zhang T."/>
            <person name="Song X."/>
            <person name="Zhang H."/>
            <person name="Dai N."/>
            <person name="Sheng W."/>
            <person name="Hou X."/>
            <person name="Wei L."/>
        </authorList>
    </citation>
    <scope>NUCLEOTIDE SEQUENCE</scope>
    <source>
        <strain evidence="4">KEN8</strain>
        <tissue evidence="4">Leaf</tissue>
    </source>
</reference>
<dbReference type="InterPro" id="IPR025704">
    <property type="entry name" value="E3_Ub_ligase_UBR4_C"/>
</dbReference>
<organism evidence="4">
    <name type="scientific">Sesamum calycinum</name>
    <dbReference type="NCBI Taxonomy" id="2727403"/>
    <lineage>
        <taxon>Eukaryota</taxon>
        <taxon>Viridiplantae</taxon>
        <taxon>Streptophyta</taxon>
        <taxon>Embryophyta</taxon>
        <taxon>Tracheophyta</taxon>
        <taxon>Spermatophyta</taxon>
        <taxon>Magnoliopsida</taxon>
        <taxon>eudicotyledons</taxon>
        <taxon>Gunneridae</taxon>
        <taxon>Pentapetalae</taxon>
        <taxon>asterids</taxon>
        <taxon>lamiids</taxon>
        <taxon>Lamiales</taxon>
        <taxon>Pedaliaceae</taxon>
        <taxon>Sesamum</taxon>
    </lineage>
</organism>
<dbReference type="PROSITE" id="PS52043">
    <property type="entry name" value="UBR4_E3"/>
    <property type="match status" value="1"/>
</dbReference>
<evidence type="ECO:0000259" key="3">
    <source>
        <dbReference type="Pfam" id="PF13764"/>
    </source>
</evidence>
<comment type="similarity">
    <text evidence="1">Belongs to the UBR4 family.</text>
</comment>
<protein>
    <submittedName>
        <fullName evidence="4">Auxin transport protein BIG</fullName>
    </submittedName>
</protein>